<keyword evidence="3" id="KW-0547">Nucleotide-binding</keyword>
<evidence type="ECO:0000256" key="6">
    <source>
        <dbReference type="ARBA" id="ARBA00022984"/>
    </source>
</evidence>
<dbReference type="GO" id="GO:0051301">
    <property type="term" value="P:cell division"/>
    <property type="evidence" value="ECO:0007669"/>
    <property type="project" value="UniProtKB-KW"/>
</dbReference>
<feature type="domain" description="Mur ligase C-terminal" evidence="10">
    <location>
        <begin position="309"/>
        <end position="431"/>
    </location>
</feature>
<dbReference type="Proteomes" id="UP000315689">
    <property type="component" value="Unassembled WGS sequence"/>
</dbReference>
<accession>A0A554LJL4</accession>
<dbReference type="GO" id="GO:0005524">
    <property type="term" value="F:ATP binding"/>
    <property type="evidence" value="ECO:0007669"/>
    <property type="project" value="UniProtKB-KW"/>
</dbReference>
<evidence type="ECO:0000259" key="11">
    <source>
        <dbReference type="Pfam" id="PF08245"/>
    </source>
</evidence>
<sequence length="442" mass="49878">MMKIYFVGIKGVGMAGLAVIAQEQGFEVSGSDVADEFITDKILRDRKITIDIGFDKIISPRTDLVIYTAAHNGKDNPQVKQATDLKIKVMSYGKAIAYFIRSKKVIAVSGTHGKTTTTAMIVKTLVDAGIDTGYLIGAASVCGLKNSAHWGKSDYFVVEADEYTADPQDVKSRAKFLYLNPYISIVLSTEYDHPDIYPNEKSYFNVYKKFVKRTDPKGLAIIRADEKFSQRLIKSAKSKVKIRPIFFQKPFIGLRLKFFGQHNLFNATVAAYVCRFLGVNTKVIKKSLNNFQGLQRRLELRFDGKIDPDRKVKIYDDYAHHPTEIQNALEALRSQYNRNRIICVFQSHTVSRTQALLSDFGKSFSEANKVLVAPIFLSAREKTSDFTGEDLAREISKHHKDTIYLDNFSKIIDFLQKEVKDNDVVVIMGAGDIYKIISNLTI</sequence>
<proteinExistence type="predicted"/>
<dbReference type="InterPro" id="IPR036565">
    <property type="entry name" value="Mur-like_cat_sf"/>
</dbReference>
<keyword evidence="5" id="KW-0133">Cell shape</keyword>
<feature type="domain" description="Mur ligase N-terminal catalytic" evidence="9">
    <location>
        <begin position="3"/>
        <end position="103"/>
    </location>
</feature>
<keyword evidence="4" id="KW-0067">ATP-binding</keyword>
<organism evidence="12 13">
    <name type="scientific">Candidatus Berkelbacteria bacterium Licking1014_7</name>
    <dbReference type="NCBI Taxonomy" id="2017147"/>
    <lineage>
        <taxon>Bacteria</taxon>
        <taxon>Candidatus Berkelbacteria</taxon>
    </lineage>
</organism>
<dbReference type="SUPFAM" id="SSF51984">
    <property type="entry name" value="MurCD N-terminal domain"/>
    <property type="match status" value="1"/>
</dbReference>
<keyword evidence="7" id="KW-0131">Cell cycle</keyword>
<dbReference type="EMBL" id="VMGK01000008">
    <property type="protein sequence ID" value="TSC93037.1"/>
    <property type="molecule type" value="Genomic_DNA"/>
</dbReference>
<dbReference type="Pfam" id="PF01225">
    <property type="entry name" value="Mur_ligase"/>
    <property type="match status" value="1"/>
</dbReference>
<evidence type="ECO:0000256" key="7">
    <source>
        <dbReference type="ARBA" id="ARBA00023306"/>
    </source>
</evidence>
<dbReference type="GO" id="GO:0071555">
    <property type="term" value="P:cell wall organization"/>
    <property type="evidence" value="ECO:0007669"/>
    <property type="project" value="UniProtKB-KW"/>
</dbReference>
<evidence type="ECO:0000256" key="1">
    <source>
        <dbReference type="ARBA" id="ARBA00022598"/>
    </source>
</evidence>
<protein>
    <submittedName>
        <fullName evidence="12">UDP-N-acetylmuramate--L-alanine ligase</fullName>
    </submittedName>
</protein>
<dbReference type="GO" id="GO:0008360">
    <property type="term" value="P:regulation of cell shape"/>
    <property type="evidence" value="ECO:0007669"/>
    <property type="project" value="UniProtKB-KW"/>
</dbReference>
<evidence type="ECO:0000256" key="8">
    <source>
        <dbReference type="ARBA" id="ARBA00023316"/>
    </source>
</evidence>
<evidence type="ECO:0000259" key="10">
    <source>
        <dbReference type="Pfam" id="PF02875"/>
    </source>
</evidence>
<reference evidence="12 13" key="1">
    <citation type="submission" date="2017-07" db="EMBL/GenBank/DDBJ databases">
        <title>Mechanisms for carbon and nitrogen cycling indicate functional differentiation within the Candidate Phyla Radiation.</title>
        <authorList>
            <person name="Danczak R.E."/>
            <person name="Johnston M.D."/>
            <person name="Kenah C."/>
            <person name="Slattery M."/>
            <person name="Wrighton K.C."/>
            <person name="Wilkins M.J."/>
        </authorList>
    </citation>
    <scope>NUCLEOTIDE SEQUENCE [LARGE SCALE GENOMIC DNA]</scope>
    <source>
        <strain evidence="12">Licking1014_7</strain>
    </source>
</reference>
<keyword evidence="8" id="KW-0961">Cell wall biogenesis/degradation</keyword>
<evidence type="ECO:0000256" key="2">
    <source>
        <dbReference type="ARBA" id="ARBA00022618"/>
    </source>
</evidence>
<gene>
    <name evidence="12" type="ORF">CEN89_277</name>
</gene>
<dbReference type="InterPro" id="IPR004101">
    <property type="entry name" value="Mur_ligase_C"/>
</dbReference>
<feature type="domain" description="Mur ligase central" evidence="11">
    <location>
        <begin position="108"/>
        <end position="239"/>
    </location>
</feature>
<dbReference type="GO" id="GO:0016881">
    <property type="term" value="F:acid-amino acid ligase activity"/>
    <property type="evidence" value="ECO:0007669"/>
    <property type="project" value="InterPro"/>
</dbReference>
<dbReference type="GO" id="GO:0009252">
    <property type="term" value="P:peptidoglycan biosynthetic process"/>
    <property type="evidence" value="ECO:0007669"/>
    <property type="project" value="UniProtKB-KW"/>
</dbReference>
<name>A0A554LJL4_9BACT</name>
<dbReference type="InterPro" id="IPR013221">
    <property type="entry name" value="Mur_ligase_cen"/>
</dbReference>
<dbReference type="Pfam" id="PF08245">
    <property type="entry name" value="Mur_ligase_M"/>
    <property type="match status" value="1"/>
</dbReference>
<dbReference type="SUPFAM" id="SSF53623">
    <property type="entry name" value="MurD-like peptide ligases, catalytic domain"/>
    <property type="match status" value="1"/>
</dbReference>
<dbReference type="PANTHER" id="PTHR43445:SF3">
    <property type="entry name" value="UDP-N-ACETYLMURAMATE--L-ALANINE LIGASE"/>
    <property type="match status" value="1"/>
</dbReference>
<dbReference type="InterPro" id="IPR000713">
    <property type="entry name" value="Mur_ligase_N"/>
</dbReference>
<dbReference type="InterPro" id="IPR050061">
    <property type="entry name" value="MurCDEF_pg_biosynth"/>
</dbReference>
<dbReference type="Gene3D" id="3.40.1190.10">
    <property type="entry name" value="Mur-like, catalytic domain"/>
    <property type="match status" value="1"/>
</dbReference>
<dbReference type="InterPro" id="IPR036615">
    <property type="entry name" value="Mur_ligase_C_dom_sf"/>
</dbReference>
<dbReference type="Gene3D" id="3.90.190.20">
    <property type="entry name" value="Mur ligase, C-terminal domain"/>
    <property type="match status" value="1"/>
</dbReference>
<evidence type="ECO:0000313" key="13">
    <source>
        <dbReference type="Proteomes" id="UP000315689"/>
    </source>
</evidence>
<keyword evidence="6" id="KW-0573">Peptidoglycan synthesis</keyword>
<dbReference type="AlphaFoldDB" id="A0A554LJL4"/>
<dbReference type="Gene3D" id="3.40.50.720">
    <property type="entry name" value="NAD(P)-binding Rossmann-like Domain"/>
    <property type="match status" value="1"/>
</dbReference>
<evidence type="ECO:0000256" key="3">
    <source>
        <dbReference type="ARBA" id="ARBA00022741"/>
    </source>
</evidence>
<comment type="caution">
    <text evidence="12">The sequence shown here is derived from an EMBL/GenBank/DDBJ whole genome shotgun (WGS) entry which is preliminary data.</text>
</comment>
<dbReference type="SUPFAM" id="SSF53244">
    <property type="entry name" value="MurD-like peptide ligases, peptide-binding domain"/>
    <property type="match status" value="1"/>
</dbReference>
<keyword evidence="1 12" id="KW-0436">Ligase</keyword>
<dbReference type="Pfam" id="PF02875">
    <property type="entry name" value="Mur_ligase_C"/>
    <property type="match status" value="1"/>
</dbReference>
<keyword evidence="2" id="KW-0132">Cell division</keyword>
<evidence type="ECO:0000256" key="5">
    <source>
        <dbReference type="ARBA" id="ARBA00022960"/>
    </source>
</evidence>
<evidence type="ECO:0000256" key="4">
    <source>
        <dbReference type="ARBA" id="ARBA00022840"/>
    </source>
</evidence>
<evidence type="ECO:0000259" key="9">
    <source>
        <dbReference type="Pfam" id="PF01225"/>
    </source>
</evidence>
<evidence type="ECO:0000313" key="12">
    <source>
        <dbReference type="EMBL" id="TSC93037.1"/>
    </source>
</evidence>
<dbReference type="PANTHER" id="PTHR43445">
    <property type="entry name" value="UDP-N-ACETYLMURAMATE--L-ALANINE LIGASE-RELATED"/>
    <property type="match status" value="1"/>
</dbReference>